<dbReference type="AlphaFoldDB" id="A0A6A7B5B5"/>
<keyword evidence="2" id="KW-1185">Reference proteome</keyword>
<proteinExistence type="predicted"/>
<organism evidence="1 2">
    <name type="scientific">Plenodomus tracheiphilus IPT5</name>
    <dbReference type="NCBI Taxonomy" id="1408161"/>
    <lineage>
        <taxon>Eukaryota</taxon>
        <taxon>Fungi</taxon>
        <taxon>Dikarya</taxon>
        <taxon>Ascomycota</taxon>
        <taxon>Pezizomycotina</taxon>
        <taxon>Dothideomycetes</taxon>
        <taxon>Pleosporomycetidae</taxon>
        <taxon>Pleosporales</taxon>
        <taxon>Pleosporineae</taxon>
        <taxon>Leptosphaeriaceae</taxon>
        <taxon>Plenodomus</taxon>
    </lineage>
</organism>
<evidence type="ECO:0008006" key="3">
    <source>
        <dbReference type="Google" id="ProtNLM"/>
    </source>
</evidence>
<protein>
    <recommendedName>
        <fullName evidence="3">Ankyrin</fullName>
    </recommendedName>
</protein>
<gene>
    <name evidence="1" type="ORF">T440DRAFT_468568</name>
</gene>
<sequence length="191" mass="21329">MDRAATLRIQNEIVETLAKRDIDQFEKILQANPEWPTAQSWLGKPHDRAIESFETFKAFVEAFPQTKDWDCGHTGNPVGIAAVRGDVPLLKYLLEDLGHCANAGCFCYSPALYCVADKNDRLEVQDLLKKHGATMEGEGVCYQQSHRLPTGKLCWHKGGKPNLPKCGWSAAEAVPTESPEEMIERTKKLFG</sequence>
<accession>A0A6A7B5B5</accession>
<evidence type="ECO:0000313" key="1">
    <source>
        <dbReference type="EMBL" id="KAF2850610.1"/>
    </source>
</evidence>
<name>A0A6A7B5B5_9PLEO</name>
<reference evidence="1" key="1">
    <citation type="submission" date="2020-01" db="EMBL/GenBank/DDBJ databases">
        <authorList>
            <consortium name="DOE Joint Genome Institute"/>
            <person name="Haridas S."/>
            <person name="Albert R."/>
            <person name="Binder M."/>
            <person name="Bloem J."/>
            <person name="Labutti K."/>
            <person name="Salamov A."/>
            <person name="Andreopoulos B."/>
            <person name="Baker S.E."/>
            <person name="Barry K."/>
            <person name="Bills G."/>
            <person name="Bluhm B.H."/>
            <person name="Cannon C."/>
            <person name="Castanera R."/>
            <person name="Culley D.E."/>
            <person name="Daum C."/>
            <person name="Ezra D."/>
            <person name="Gonzalez J.B."/>
            <person name="Henrissat B."/>
            <person name="Kuo A."/>
            <person name="Liang C."/>
            <person name="Lipzen A."/>
            <person name="Lutzoni F."/>
            <person name="Magnuson J."/>
            <person name="Mondo S."/>
            <person name="Nolan M."/>
            <person name="Ohm R."/>
            <person name="Pangilinan J."/>
            <person name="Park H.-J."/>
            <person name="Ramirez L."/>
            <person name="Alfaro M."/>
            <person name="Sun H."/>
            <person name="Tritt A."/>
            <person name="Yoshinaga Y."/>
            <person name="Zwiers L.-H."/>
            <person name="Turgeon B.G."/>
            <person name="Goodwin S.B."/>
            <person name="Spatafora J.W."/>
            <person name="Crous P.W."/>
            <person name="Grigoriev I.V."/>
        </authorList>
    </citation>
    <scope>NUCLEOTIDE SEQUENCE</scope>
    <source>
        <strain evidence="1">IPT5</strain>
    </source>
</reference>
<dbReference type="OrthoDB" id="3783344at2759"/>
<evidence type="ECO:0000313" key="2">
    <source>
        <dbReference type="Proteomes" id="UP000799423"/>
    </source>
</evidence>
<dbReference type="Proteomes" id="UP000799423">
    <property type="component" value="Unassembled WGS sequence"/>
</dbReference>
<dbReference type="EMBL" id="MU006306">
    <property type="protein sequence ID" value="KAF2850610.1"/>
    <property type="molecule type" value="Genomic_DNA"/>
</dbReference>